<dbReference type="SMART" id="SM00257">
    <property type="entry name" value="LysM"/>
    <property type="match status" value="1"/>
</dbReference>
<evidence type="ECO:0000256" key="2">
    <source>
        <dbReference type="SAM" id="Phobius"/>
    </source>
</evidence>
<feature type="domain" description="LysM" evidence="3">
    <location>
        <begin position="3758"/>
        <end position="3805"/>
    </location>
</feature>
<evidence type="ECO:0000259" key="3">
    <source>
        <dbReference type="PROSITE" id="PS51782"/>
    </source>
</evidence>
<dbReference type="SUPFAM" id="SSF69304">
    <property type="entry name" value="Tricorn protease N-terminal domain"/>
    <property type="match status" value="1"/>
</dbReference>
<dbReference type="Proteomes" id="UP000244173">
    <property type="component" value="Chromosome"/>
</dbReference>
<dbReference type="Pfam" id="PF01476">
    <property type="entry name" value="LysM"/>
    <property type="match status" value="1"/>
</dbReference>
<keyword evidence="2" id="KW-1133">Transmembrane helix</keyword>
<dbReference type="InterPro" id="IPR036779">
    <property type="entry name" value="LysM_dom_sf"/>
</dbReference>
<sequence length="4445" mass="491530">MNPRPLRTTSAEDTAGAWHMTGISIAVDTGRTDNLAGAGGFGQGGERVRVDAASGRLQLRRRDDMRVSVGPDIELLRSYNSQRDDGDNWRFGYARRLHGRNGTLNAPGSSVRRTDEDGVERVWRYDAGRAAYVERSGGGADDLLRFDPVGGTGVWTDGDSQREEHYDAAGRLQAVRDPDGQALTLAYDDAGRLSAVTGASGETLHIDYLAGRLAALRSTDARGEHIAIRYRHDASGRLQQVETDLTPEDGRTDDGLVYLTRYGYDGESARLASIDHSDGGRLEFTHVRIGDGYRVQSVSDVRSATDRRTTTFDYDLAAGTTSVTDPLGQVCVLQHDAHGRLLGVDSAAGSLRYEYDAAGRLLARTDAAGHRHEYQYDARGNVVLERGPDGRCVRRRFGERNELLAQTIAADSAGAQTTRHVYDDRLRRRFEISAAGRVTEYRYDADGHPVTQLRYPDAVAAALSAQPDEAELRDWVATQDPARVRRRDSEYDLRGQLSRQIDYARLDATGLGLDDGRQQVQRFVHDAGGLLLLHVDAGGGETHYQYDGLRRQTSRRDALGNQNVTVHTGADSALTLANGLTRIQTRDPFGRELSEVLRQDGVVLGETRYHYDRAGRLRRQTDPLGQHSHLLYDAAGRKVADIDAAGTLTEYRYDAVGRCIGTLRYATPVMAEQLARDDITLDEVRPLAGVGRDQAEWRQFDAAGRLQLQVDARGAVTRWQHDAAGQVVGITAYSRVLDAAALAALAAAPELPLPPMAQDDEARHIRQFHDSDGLLLGRLDGEGFLTEYHYDGSSQLTGTTRYAVRTDAVQQHEASLDQLRPAVDATDQHTRERYDGRGLRIARLDAEGYLTEYRHDEAGRLSDEIRHAHRGGGGDAAWQAPASHDDQHTRYRYDVLGRLIVQRDPNGLITRLQYDSEGRLQSRERIAGEHDSRRELQRHDSRGRLVAVLAGEGAHALAALAADAPAAEIEAVWARWGTRHRHDDGGRRIATVSPDGVGGPGRQTLYYYDPAGRLTHTINPLGEVSHNSYDAFGRQIRVVRYASRLDAGVLAGLRGGASHDIEALVPALSLPVNDSTISFRYGTHAQWEVRRDGLGHDTFRHYNAFGELSRQRDPQGEGRWLDTDHDYDLRGRLTSTRADPDGLNRFTRHGYDAFGLRIADFDARQQTDRYQYDRLGRRIAHHDANGQQQWRHDAFGREIAHIDAAGRIRTTRHDTAAGTVLIERPGGLGREMTTRNRHGEQVRHLDGRGLETGFEYDHDGRLIRETRDGDIRARYLHDSAGQRIESRDGRGTPTRYHYDAAGRLQGETVDPDGLALQRTYLHDALGRQVRTTGADGVVSTSRYDRNGRVIVTVVDPGELSLVSTWNYDAQGRVLQQATGRGEDITTYRYDLLGRLLETVVNPYGLRLRTTQAYDKNGNLQESTDALGQRTLTFHDRTGRLQWRVAADGSVHGYQYDANGRETVHTAYASRIDLTGLAPGDSAELKARLRPDPDRDRRSRQWHDALGRRTHLVDASGYLTEWQYDGNHNLVTETRFANAVTLDGAAPPLATRSGHDRTDRYQYDRHDRRVAHRDAEHAMTRWWHDGNGNITRVRYHLRPATDDMTVADDAGDRIEHRIHDAANRLVWQQDGTGAVSESRYDQAGRLLARIRYAHVPDTGIDSGARLVAGHGDVKQTTDYDVLGRPVLLQDGSGNPTRQRWSSGGRLLETVRGHDHEASTTRHDYDSAGRLVAVTRGAGSPAESTVRYKLDALGQRVAELGASGEPRLQRRFDPLGRELSLIDALGGETRRAYDAFGNTLTLTDARGYSGHFRYDASNREVLHLDPEGYATRREYDAFGALTRLIRHARAVADGDDPVSDVHDQITVIEHDRRGRQTRLTDAAGHSERQAHDALGNRILFVNKLGGHYHYRHDGAGRVVEEQQPLVGKNTNGETMPVTTRYRYDTRGNLIEQIDAAGTGGQRSTRFAYDGAGRQLSRSGDARLVYDLDGVRNAYQIPTETRRYDSRGNLIAITDYGGRTCSTWYDVLDRKVAEHDADGYLSEWEYNDAGQPLWHARHAGTVDLPADGQRPVLRMTAMRRETRHHYDALNRRIATLVPAQCIGSIDADTGNYRIARADLISRVDYDATGNIVGETDARGNRLQRDYDRRGHKRLEIDASGQVTAWQYDAFGNVTRETRHATLQPVRTGAIAALPPVHADDRVREYDYDGMNRVVEEREQNVAISRVDAGDGSIDEQRTTTRTRYLHNGLGQVIRQIDASGGQQDWHYWANGWQISHQDVARPDEQGRLRRPATDYQYDLLHRPYSQIRRGGDEHSETDDRVTRYRYSSNDQLEREDRADGSTHLYGYDASGHRSYHGLRASAGHVDWTVYRNDAAGREIERHDLGSGLRHDTRYNAWGQVVARRIRVGDSGKWQEYAEYDGAGRLIKGNLDDGINTAYVHDENGNVTLTLRSATVDLRPLTMEQILARQDVERTISVYDASNRLTDRYQPKMAQARERIVIEQWHSVVPQQGGGVVTVGPSGRAVERAETSPLASGQVVVVSRGPAQARLQLKNIPANPYNRQPGSHANIADVGIELHSDFKELGDGAFKIVISNFALNRHVSINERDETGYATPILVDGLPGVRKHYYLHASIPIYAIVNHVVRGEVKYHYIVSVYKTTPHGDVRVFSEIKTVTNNRQFLTRSDSYDYQLNGQAGYNLILAQAQPLGAAQLLLHYRLAGQNHGWTQTDMSPLFYNGQEWARTFACDWSAIPPGQYEFHYQALDDNGHIVNSASGRMKLGEDGATLQQIPHTLGGAGRAFMDSAGALHLTGLGRNAASSRLRIKPAGGDWGASHEVMPAEIDASLLPGWFSFLPSTVGATTAVRHDYIIETFDAAGTPIGKTVGHFIPGNADSVSALTAWADQPQIVHFDNQPLAGRHGTLRYRLSAGSDWQQATLVAAGEGRFRWDATDVLPNRDRDLNVEFEYEIRSDEQRLVNRARGQVRLGTDNRLLLHTSLNLPSEVRFAPSQTGAVSMQLNYARKGETEEASVQLARDDDGTFRFDVSGLMPDSGQQDYAYRYALFDHEGKPLLTATGDPLSVPGTLRLGAGENGSQLQWVITGLSRRDAAIHRRQHYDAFGQIVREQNGLGRISDLVHDGAGRLIEKTDPETSATGEDGNTYRLRPTARYYHDALGNPVGVRDANGRLNSQILLPGTALVTTGFRADGSRTEAGYDLFGNQRFRVDGIGRRSDYHYDAMDRLLRVERPEQQGKRGGNRHEYDTAGRRIADLSTPDGETVHRASTEYDSLGRVTRTVSAAGRDIRYHYQWVADIAGGRGGWRTTRTDPNGRTLIDDRDPFGRPVRHVDLGGRQFDYRYDHAGQLAVQSGSSGQDIRYQYYGNGNLKSIDDHAVGSHTLYEYDAEGNKTFEGYTTLDSAGQRLFHQYSEIEYDELNRPVRIHDPRFDIRYQYDPVGNRRRVHSYYHDGIDGTRRHQDYWYRYDALNRFVISKGSLQDGAVETGRYGVAVLYNGAGERVAARYGRDQHQEHYRYDANGHLTDTDIDGVLRSRRHNDLLGRALNYTEYAANGVVSSEAESDYDADHLLTQQTVDGKSTWFERLADGTLSRTYRIDGDTTIDTWYGYEWWDSAKPSTLTSQPYNNKAPGWKAGVSHYRYNQNGHMLEARDEAGQRHFRYTSNAQGLVLQRDEISENRLNLRHDYYYLDGQRIGDVGNDGDPRIDYAQALAQDRTQSRKQRSRQWRPINSADFDQNYEPVGPHYPARAPDSITVQSGDTLQTLARRLWGDRSLWYLLADANNLSGSETLVAGQRLNVPNRIGNLHNTSETFRVYQPGEAIGDTDPMLPDAPPPPRVEGGSSGGCGVMGKALIIIVAVVATVFTAGAAAVAMGAVASGMGVMAAGAAALTGGLSAGIGLSAGLIAAAAIGGAAGSLAGQGVAMASGQQKRFNWGQVGVSALSAGAGSAITGGPFGQMVGAAAGEWAAIAASAMAGSALTQSASSVLGIGHFNWTAVAAAGAGAMLGHSVGKGLHAAGLRQPLLSGTLKSMASGGAQSLVHGVRPNWGRIAAESFGNNVGHQVVGSAVERDREQQQQRQPQAIRREVAGQNDAVGYRDDGGLQARAETAWRQQERRRQTAIAEVQSLERGADVSLNGEAMLDEIVVTASRLPPGDEPGAMQRARDAYSEALKDALIGTGQILSDQMYFMASRASGGLIDDRGAAARNVELVRGTMDAIAGIPRQFAVGMYYLAHPGELNAEQIGRAMGGAAAGYVGGRVAARVGGKGSLGYAGGVGESIPNKTGKYGKFSSANELATEVYLRYQRHTDEAYIATLRAVERGRLNIRDGMSQEIIIGQRTDAIARARMERWLRSEEISEGIGQAVQLNRWLRDPSGSGAYRIPDVRIPDANFIMDGTIGYKWQTTRQISDFYKFSEGSYITIVRPVELGGSYSLLVIAVN</sequence>
<dbReference type="NCBIfam" id="TIGR01643">
    <property type="entry name" value="YD_repeat_2x"/>
    <property type="match status" value="14"/>
</dbReference>
<dbReference type="KEGG" id="maer:DAI18_14720"/>
<dbReference type="PROSITE" id="PS51782">
    <property type="entry name" value="LYSM"/>
    <property type="match status" value="1"/>
</dbReference>
<dbReference type="InterPro" id="IPR050708">
    <property type="entry name" value="T6SS_VgrG/RHS"/>
</dbReference>
<dbReference type="Pfam" id="PF05593">
    <property type="entry name" value="RHS_repeat"/>
    <property type="match status" value="13"/>
</dbReference>
<accession>A0A2S0PD13</accession>
<feature type="compositionally biased region" description="Basic and acidic residues" evidence="1">
    <location>
        <begin position="3240"/>
        <end position="3263"/>
    </location>
</feature>
<evidence type="ECO:0000313" key="4">
    <source>
        <dbReference type="EMBL" id="AVY95157.1"/>
    </source>
</evidence>
<name>A0A2S0PD13_9NEIS</name>
<keyword evidence="2" id="KW-0472">Membrane</keyword>
<organism evidence="4 5">
    <name type="scientific">Microvirgula aerodenitrificans</name>
    <dbReference type="NCBI Taxonomy" id="57480"/>
    <lineage>
        <taxon>Bacteria</taxon>
        <taxon>Pseudomonadati</taxon>
        <taxon>Pseudomonadota</taxon>
        <taxon>Betaproteobacteria</taxon>
        <taxon>Neisseriales</taxon>
        <taxon>Aquaspirillaceae</taxon>
        <taxon>Microvirgula</taxon>
    </lineage>
</organism>
<feature type="transmembrane region" description="Helical" evidence="2">
    <location>
        <begin position="3894"/>
        <end position="3916"/>
    </location>
</feature>
<dbReference type="Gene3D" id="2.180.10.10">
    <property type="entry name" value="RHS repeat-associated core"/>
    <property type="match status" value="9"/>
</dbReference>
<keyword evidence="5" id="KW-1185">Reference proteome</keyword>
<dbReference type="EMBL" id="CP028519">
    <property type="protein sequence ID" value="AVY95157.1"/>
    <property type="molecule type" value="Genomic_DNA"/>
</dbReference>
<evidence type="ECO:0000256" key="1">
    <source>
        <dbReference type="SAM" id="MobiDB-lite"/>
    </source>
</evidence>
<reference evidence="4 5" key="1">
    <citation type="submission" date="2018-04" db="EMBL/GenBank/DDBJ databases">
        <title>Denitrifier Microvirgula.</title>
        <authorList>
            <person name="Anderson E."/>
            <person name="Jang J."/>
            <person name="Ishii S."/>
        </authorList>
    </citation>
    <scope>NUCLEOTIDE SEQUENCE [LARGE SCALE GENOMIC DNA]</scope>
    <source>
        <strain evidence="4 5">BE2.4</strain>
    </source>
</reference>
<gene>
    <name evidence="4" type="ORF">DAI18_14720</name>
</gene>
<protein>
    <recommendedName>
        <fullName evidence="3">LysM domain-containing protein</fullName>
    </recommendedName>
</protein>
<dbReference type="InterPro" id="IPR018392">
    <property type="entry name" value="LysM"/>
</dbReference>
<dbReference type="InterPro" id="IPR006530">
    <property type="entry name" value="YD"/>
</dbReference>
<dbReference type="CDD" id="cd00118">
    <property type="entry name" value="LysM"/>
    <property type="match status" value="1"/>
</dbReference>
<feature type="region of interest" description="Disordered" evidence="1">
    <location>
        <begin position="1482"/>
        <end position="1501"/>
    </location>
</feature>
<proteinExistence type="predicted"/>
<dbReference type="PANTHER" id="PTHR32305:SF15">
    <property type="entry name" value="PROTEIN RHSA-RELATED"/>
    <property type="match status" value="1"/>
</dbReference>
<feature type="transmembrane region" description="Helical" evidence="2">
    <location>
        <begin position="3858"/>
        <end position="3882"/>
    </location>
</feature>
<dbReference type="InterPro" id="IPR031325">
    <property type="entry name" value="RHS_repeat"/>
</dbReference>
<dbReference type="PANTHER" id="PTHR32305">
    <property type="match status" value="1"/>
</dbReference>
<dbReference type="Gene3D" id="3.10.350.10">
    <property type="entry name" value="LysM domain"/>
    <property type="match status" value="1"/>
</dbReference>
<keyword evidence="2" id="KW-0812">Transmembrane</keyword>
<feature type="region of interest" description="Disordered" evidence="1">
    <location>
        <begin position="3240"/>
        <end position="3274"/>
    </location>
</feature>
<evidence type="ECO:0000313" key="5">
    <source>
        <dbReference type="Proteomes" id="UP000244173"/>
    </source>
</evidence>
<feature type="region of interest" description="Disordered" evidence="1">
    <location>
        <begin position="3720"/>
        <end position="3758"/>
    </location>
</feature>